<protein>
    <submittedName>
        <fullName evidence="1">Uncharacterized protein</fullName>
    </submittedName>
</protein>
<gene>
    <name evidence="1" type="ORF">LDAN0321_LOCUS6669</name>
</gene>
<reference evidence="1" key="1">
    <citation type="submission" date="2021-01" db="EMBL/GenBank/DDBJ databases">
        <authorList>
            <person name="Corre E."/>
            <person name="Pelletier E."/>
            <person name="Niang G."/>
            <person name="Scheremetjew M."/>
            <person name="Finn R."/>
            <person name="Kale V."/>
            <person name="Holt S."/>
            <person name="Cochrane G."/>
            <person name="Meng A."/>
            <person name="Brown T."/>
            <person name="Cohen L."/>
        </authorList>
    </citation>
    <scope>NUCLEOTIDE SEQUENCE</scope>
    <source>
        <strain evidence="1">B650</strain>
    </source>
</reference>
<organism evidence="1">
    <name type="scientific">Leptocylindrus danicus</name>
    <dbReference type="NCBI Taxonomy" id="163516"/>
    <lineage>
        <taxon>Eukaryota</taxon>
        <taxon>Sar</taxon>
        <taxon>Stramenopiles</taxon>
        <taxon>Ochrophyta</taxon>
        <taxon>Bacillariophyta</taxon>
        <taxon>Coscinodiscophyceae</taxon>
        <taxon>Chaetocerotophycidae</taxon>
        <taxon>Leptocylindrales</taxon>
        <taxon>Leptocylindraceae</taxon>
        <taxon>Leptocylindrus</taxon>
    </lineage>
</organism>
<dbReference type="EMBL" id="HBGY01010574">
    <property type="protein sequence ID" value="CAD9568992.1"/>
    <property type="molecule type" value="Transcribed_RNA"/>
</dbReference>
<evidence type="ECO:0000313" key="1">
    <source>
        <dbReference type="EMBL" id="CAD9568992.1"/>
    </source>
</evidence>
<dbReference type="AlphaFoldDB" id="A0A7S2P0L9"/>
<sequence>MASDNEAKIRSILGSKPENERLENMELVARLSAFDQCFASNEHFMNITRTSRRIDDYSMAPSAKRQRLKSIMESPPFSCEVIEATLQDRLAGAFGDIFETVNQKCKDVLESDSKDTSAHQAEAGSILDISAIVGGEETTTSQTQVERAADRTVRLYMLQYVSKSIGSPS</sequence>
<name>A0A7S2P0L9_9STRA</name>
<proteinExistence type="predicted"/>
<accession>A0A7S2P0L9</accession>